<proteinExistence type="predicted"/>
<keyword evidence="7" id="KW-1133">Transmembrane helix</keyword>
<evidence type="ECO:0000256" key="6">
    <source>
        <dbReference type="ARBA" id="ARBA00023315"/>
    </source>
</evidence>
<dbReference type="Proteomes" id="UP000070186">
    <property type="component" value="Unassembled WGS sequence"/>
</dbReference>
<keyword evidence="5 7" id="KW-0472">Membrane</keyword>
<dbReference type="AlphaFoldDB" id="A0A133XFD1"/>
<evidence type="ECO:0000256" key="7">
    <source>
        <dbReference type="SAM" id="Phobius"/>
    </source>
</evidence>
<dbReference type="PANTHER" id="PTHR30606:SF9">
    <property type="entry name" value="LIPID A BIOSYNTHESIS LAUROYLTRANSFERASE"/>
    <property type="match status" value="1"/>
</dbReference>
<reference evidence="8 9" key="1">
    <citation type="submission" date="2015-12" db="EMBL/GenBank/DDBJ databases">
        <title>Nitrous oxide reduction kinetics distinguish bacteria harboring typical versus atypical NosZ.</title>
        <authorList>
            <person name="Yoon S."/>
            <person name="Nissen S."/>
            <person name="Park D."/>
            <person name="Sanford R.A."/>
            <person name="Loeffler F.E."/>
        </authorList>
    </citation>
    <scope>NUCLEOTIDE SEQUENCE [LARGE SCALE GENOMIC DNA]</scope>
    <source>
        <strain evidence="8 9">ATCC BAA-841</strain>
    </source>
</reference>
<comment type="caution">
    <text evidence="8">The sequence shown here is derived from an EMBL/GenBank/DDBJ whole genome shotgun (WGS) entry which is preliminary data.</text>
</comment>
<dbReference type="InterPro" id="IPR014548">
    <property type="entry name" value="Ac_Trasf"/>
</dbReference>
<feature type="transmembrane region" description="Helical" evidence="7">
    <location>
        <begin position="36"/>
        <end position="54"/>
    </location>
</feature>
<comment type="subcellular location">
    <subcellularLocation>
        <location evidence="1">Cell inner membrane</location>
    </subcellularLocation>
</comment>
<dbReference type="GO" id="GO:0009247">
    <property type="term" value="P:glycolipid biosynthetic process"/>
    <property type="evidence" value="ECO:0007669"/>
    <property type="project" value="UniProtKB-ARBA"/>
</dbReference>
<evidence type="ECO:0000313" key="8">
    <source>
        <dbReference type="EMBL" id="KXB29633.1"/>
    </source>
</evidence>
<keyword evidence="7" id="KW-0812">Transmembrane</keyword>
<gene>
    <name evidence="8" type="ORF">AT959_17005</name>
</gene>
<name>A0A133XFD1_9RHOO</name>
<accession>A0A133XFD1</accession>
<evidence type="ECO:0000313" key="9">
    <source>
        <dbReference type="Proteomes" id="UP000070186"/>
    </source>
</evidence>
<dbReference type="PANTHER" id="PTHR30606">
    <property type="entry name" value="LIPID A BIOSYNTHESIS LAUROYL ACYLTRANSFERASE"/>
    <property type="match status" value="1"/>
</dbReference>
<protein>
    <submittedName>
        <fullName evidence="8">Acyl-CoA synthetase</fullName>
    </submittedName>
</protein>
<sequence>MNREKPAGADWMRQQERSNLAILKLMVWISLTLGRRIGRIVLYGIAAYYVLFAAKARRASRAYLQLALQRWAEWGDGFRHVFSFASTIHDRIYLLNDRFDLFDIEVIGAEALHAALARQPGALLIGAHLGSFEVLRAVGRGRAGLKVAMLMYEENARKINGTLEAINPAATEDIIPLGRLESMLEARDKLEQGYLVGMLADRSLGDDAIPQGDLLRGTVDCEFLGKMAPFPVGPWRMAAMLRRPVFFMTGLYLGGNRYQIHFEPLADFSETPRAEREAAMLAAQRRYAERLTHFCRLAPYNWFNFFDFWQKK</sequence>
<evidence type="ECO:0000256" key="3">
    <source>
        <dbReference type="ARBA" id="ARBA00022519"/>
    </source>
</evidence>
<keyword evidence="9" id="KW-1185">Reference proteome</keyword>
<dbReference type="EMBL" id="LODL01000035">
    <property type="protein sequence ID" value="KXB29633.1"/>
    <property type="molecule type" value="Genomic_DNA"/>
</dbReference>
<keyword evidence="6" id="KW-0012">Acyltransferase</keyword>
<evidence type="ECO:0000256" key="2">
    <source>
        <dbReference type="ARBA" id="ARBA00022475"/>
    </source>
</evidence>
<dbReference type="CDD" id="cd07984">
    <property type="entry name" value="LPLAT_LABLAT-like"/>
    <property type="match status" value="1"/>
</dbReference>
<evidence type="ECO:0000256" key="1">
    <source>
        <dbReference type="ARBA" id="ARBA00004533"/>
    </source>
</evidence>
<dbReference type="PIRSF" id="PIRSF028561">
    <property type="entry name" value="Ac_Trasf"/>
    <property type="match status" value="1"/>
</dbReference>
<keyword evidence="3" id="KW-0997">Cell inner membrane</keyword>
<dbReference type="GO" id="GO:0005886">
    <property type="term" value="C:plasma membrane"/>
    <property type="evidence" value="ECO:0007669"/>
    <property type="project" value="UniProtKB-SubCell"/>
</dbReference>
<keyword evidence="2" id="KW-1003">Cell membrane</keyword>
<dbReference type="RefSeq" id="WP_066885635.1">
    <property type="nucleotide sequence ID" value="NZ_LODL01000035.1"/>
</dbReference>
<dbReference type="Pfam" id="PF03279">
    <property type="entry name" value="Lip_A_acyltrans"/>
    <property type="match status" value="1"/>
</dbReference>
<dbReference type="InterPro" id="IPR004960">
    <property type="entry name" value="LipA_acyltrans"/>
</dbReference>
<dbReference type="GO" id="GO:0016746">
    <property type="term" value="F:acyltransferase activity"/>
    <property type="evidence" value="ECO:0007669"/>
    <property type="project" value="UniProtKB-KW"/>
</dbReference>
<evidence type="ECO:0000256" key="5">
    <source>
        <dbReference type="ARBA" id="ARBA00023136"/>
    </source>
</evidence>
<keyword evidence="4" id="KW-0808">Transferase</keyword>
<evidence type="ECO:0000256" key="4">
    <source>
        <dbReference type="ARBA" id="ARBA00022679"/>
    </source>
</evidence>
<dbReference type="STRING" id="281362.AT959_17005"/>
<organism evidence="8 9">
    <name type="scientific">Dechloromonas denitrificans</name>
    <dbReference type="NCBI Taxonomy" id="281362"/>
    <lineage>
        <taxon>Bacteria</taxon>
        <taxon>Pseudomonadati</taxon>
        <taxon>Pseudomonadota</taxon>
        <taxon>Betaproteobacteria</taxon>
        <taxon>Rhodocyclales</taxon>
        <taxon>Azonexaceae</taxon>
        <taxon>Dechloromonas</taxon>
    </lineage>
</organism>